<dbReference type="Pfam" id="PF01098">
    <property type="entry name" value="FTSW_RODA_SPOVE"/>
    <property type="match status" value="1"/>
</dbReference>
<feature type="transmembrane region" description="Helical" evidence="23">
    <location>
        <begin position="152"/>
        <end position="173"/>
    </location>
</feature>
<evidence type="ECO:0000256" key="11">
    <source>
        <dbReference type="ARBA" id="ARBA00023136"/>
    </source>
</evidence>
<feature type="transmembrane region" description="Helical" evidence="23">
    <location>
        <begin position="218"/>
        <end position="238"/>
    </location>
</feature>
<name>Q4JW96_CORJK</name>
<evidence type="ECO:0000256" key="17">
    <source>
        <dbReference type="ARBA" id="ARBA00041185"/>
    </source>
</evidence>
<keyword evidence="5" id="KW-0328">Glycosyltransferase</keyword>
<feature type="transmembrane region" description="Helical" evidence="23">
    <location>
        <begin position="122"/>
        <end position="140"/>
    </location>
</feature>
<keyword evidence="8" id="KW-0133">Cell shape</keyword>
<evidence type="ECO:0000256" key="5">
    <source>
        <dbReference type="ARBA" id="ARBA00022676"/>
    </source>
</evidence>
<protein>
    <recommendedName>
        <fullName evidence="17">Probable peptidoglycan glycosyltransferase FtsW</fullName>
        <ecNumber evidence="19">2.4.99.28</ecNumber>
    </recommendedName>
    <alternativeName>
        <fullName evidence="18">Cell division protein FtsW</fullName>
    </alternativeName>
    <alternativeName>
        <fullName evidence="15">Cell wall polymerase</fullName>
    </alternativeName>
    <alternativeName>
        <fullName evidence="14">Peptidoglycan polymerase</fullName>
    </alternativeName>
</protein>
<comment type="catalytic activity">
    <reaction evidence="20">
        <text>[GlcNAc-(1-&gt;4)-Mur2Ac(oyl-L-Ala-gamma-D-Glu-L-Lys-D-Ala-D-Ala)](n)-di-trans,octa-cis-undecaprenyl diphosphate + beta-D-GlcNAc-(1-&gt;4)-Mur2Ac(oyl-L-Ala-gamma-D-Glu-L-Lys-D-Ala-D-Ala)-di-trans,octa-cis-undecaprenyl diphosphate = [GlcNAc-(1-&gt;4)-Mur2Ac(oyl-L-Ala-gamma-D-Glu-L-Lys-D-Ala-D-Ala)](n+1)-di-trans,octa-cis-undecaprenyl diphosphate + di-trans,octa-cis-undecaprenyl diphosphate + H(+)</text>
        <dbReference type="Rhea" id="RHEA:23708"/>
        <dbReference type="Rhea" id="RHEA-COMP:9602"/>
        <dbReference type="Rhea" id="RHEA-COMP:9603"/>
        <dbReference type="ChEBI" id="CHEBI:15378"/>
        <dbReference type="ChEBI" id="CHEBI:58405"/>
        <dbReference type="ChEBI" id="CHEBI:60033"/>
        <dbReference type="ChEBI" id="CHEBI:78435"/>
        <dbReference type="EC" id="2.4.99.28"/>
    </reaction>
</comment>
<keyword evidence="7 23" id="KW-0812">Transmembrane</keyword>
<evidence type="ECO:0000256" key="3">
    <source>
        <dbReference type="ARBA" id="ARBA00022475"/>
    </source>
</evidence>
<evidence type="ECO:0000256" key="16">
    <source>
        <dbReference type="ARBA" id="ARBA00038053"/>
    </source>
</evidence>
<feature type="compositionally biased region" description="Basic and acidic residues" evidence="22">
    <location>
        <begin position="19"/>
        <end position="33"/>
    </location>
</feature>
<dbReference type="GO" id="GO:0051301">
    <property type="term" value="P:cell division"/>
    <property type="evidence" value="ECO:0007669"/>
    <property type="project" value="UniProtKB-KW"/>
</dbReference>
<evidence type="ECO:0000256" key="1">
    <source>
        <dbReference type="ARBA" id="ARBA00004651"/>
    </source>
</evidence>
<dbReference type="NCBIfam" id="TIGR02614">
    <property type="entry name" value="ftsW"/>
    <property type="match status" value="1"/>
</dbReference>
<feature type="transmembrane region" description="Helical" evidence="23">
    <location>
        <begin position="423"/>
        <end position="445"/>
    </location>
</feature>
<reference evidence="24 25" key="1">
    <citation type="journal article" date="2005" name="J. Bacteriol.">
        <title>Complete genome sequence and analysis of the multiresistant nosocomial pathogen Corynebacterium jeikeium K411, a lipid-requiring bacterium of the human skin flora.</title>
        <authorList>
            <person name="Tauch A."/>
            <person name="Kaiser O."/>
            <person name="Hain T."/>
            <person name="Goesmann A."/>
            <person name="Weisshaar B."/>
            <person name="Albersmeier A."/>
            <person name="Bekel T."/>
            <person name="Bischoff N."/>
            <person name="Brune I."/>
            <person name="Chakraborty T."/>
            <person name="Kalinowski J."/>
            <person name="Meyer F."/>
            <person name="Rupp O."/>
            <person name="Schneiker S."/>
            <person name="Viehoever P."/>
            <person name="Puehler A."/>
        </authorList>
    </citation>
    <scope>NUCLEOTIDE SEQUENCE [LARGE SCALE GENOMIC DNA]</scope>
    <source>
        <strain evidence="24 25">K411</strain>
    </source>
</reference>
<keyword evidence="25" id="KW-1185">Reference proteome</keyword>
<evidence type="ECO:0000256" key="4">
    <source>
        <dbReference type="ARBA" id="ARBA00022618"/>
    </source>
</evidence>
<evidence type="ECO:0000256" key="22">
    <source>
        <dbReference type="SAM" id="MobiDB-lite"/>
    </source>
</evidence>
<feature type="compositionally biased region" description="Basic and acidic residues" evidence="22">
    <location>
        <begin position="508"/>
        <end position="540"/>
    </location>
</feature>
<evidence type="ECO:0000256" key="13">
    <source>
        <dbReference type="ARBA" id="ARBA00023316"/>
    </source>
</evidence>
<dbReference type="GO" id="GO:0008360">
    <property type="term" value="P:regulation of cell shape"/>
    <property type="evidence" value="ECO:0007669"/>
    <property type="project" value="UniProtKB-KW"/>
</dbReference>
<keyword evidence="4 24" id="KW-0132">Cell division</keyword>
<evidence type="ECO:0000313" key="24">
    <source>
        <dbReference type="EMBL" id="CAI36911.1"/>
    </source>
</evidence>
<dbReference type="GO" id="GO:0015648">
    <property type="term" value="F:lipid-linked peptidoglycan transporter activity"/>
    <property type="evidence" value="ECO:0007669"/>
    <property type="project" value="TreeGrafter"/>
</dbReference>
<evidence type="ECO:0000256" key="15">
    <source>
        <dbReference type="ARBA" id="ARBA00033270"/>
    </source>
</evidence>
<dbReference type="EMBL" id="CR931997">
    <property type="protein sequence ID" value="CAI36911.1"/>
    <property type="molecule type" value="Genomic_DNA"/>
</dbReference>
<dbReference type="PROSITE" id="PS00428">
    <property type="entry name" value="FTSW_RODA_SPOVE"/>
    <property type="match status" value="1"/>
</dbReference>
<sequence>MSTPTPHSKRRRIPGTGEASRHGNRADHSDRADGPGAADGANGPGAADRSSRERNPSSQESGAERGLASLQRKLAAQLATPQLNYKVLMVVTACLTILGLVMVLSSSMVTSYASGASVFGEFIKQAVVVFLGLVAMWVALRMRPETIRKYSPWLLVVAVAMLIAVLIPGVGIGGEEVGSNSWIRIGPIGVQPSEVAKLALAVWGAATVSYRARATQRLNTALGAFLAVSFAILMLVLLQKDLGMMFSVGIVVAALIFFAGVSRQVITWVLGIVAVLGVFAITRQSFRGARITTWKDALTLNFGDSTTQGSSYQSHQGILSLSDGGFFGAGLGQSRAKWFYLPEAKNDFIFAIVGEELGLLGAFFVVFLFGMLAWFGIRTALAQKDPFLRLLAATLTIGISVQAFFNMAYVVGLLPVTGIQLPLISAGGSSAIITLLSMGLLCNCARNEPETISSMQHEGRPLIDRILMLPEPQGYKAGEQRRNERRETSYSYGEPVTRQRASAGRGSQDVRRERDRVEQSIRRVGGESRLRGYDGVRRQDLPPTATPKPMPRSRHRADESRQAGARKVRRTIDNRHRRR</sequence>
<keyword evidence="6" id="KW-0808">Transferase</keyword>
<dbReference type="EC" id="2.4.99.28" evidence="19"/>
<evidence type="ECO:0000256" key="18">
    <source>
        <dbReference type="ARBA" id="ARBA00041418"/>
    </source>
</evidence>
<evidence type="ECO:0000256" key="10">
    <source>
        <dbReference type="ARBA" id="ARBA00022989"/>
    </source>
</evidence>
<comment type="subcellular location">
    <subcellularLocation>
        <location evidence="1">Cell membrane</location>
        <topology evidence="1">Multi-pass membrane protein</topology>
    </subcellularLocation>
</comment>
<evidence type="ECO:0000256" key="20">
    <source>
        <dbReference type="ARBA" id="ARBA00049902"/>
    </source>
</evidence>
<proteinExistence type="inferred from homology"/>
<evidence type="ECO:0000256" key="6">
    <source>
        <dbReference type="ARBA" id="ARBA00022679"/>
    </source>
</evidence>
<dbReference type="PATRIC" id="fig|306537.10.peg.757"/>
<dbReference type="HOGENOM" id="CLU_029243_0_0_11"/>
<gene>
    <name evidence="24" type="primary">ftsW</name>
    <name evidence="24" type="ordered locus">jk0749</name>
</gene>
<comment type="similarity">
    <text evidence="16">Belongs to the SEDS family. FtsW subfamily.</text>
</comment>
<evidence type="ECO:0000313" key="25">
    <source>
        <dbReference type="Proteomes" id="UP000000545"/>
    </source>
</evidence>
<dbReference type="GO" id="GO:0008955">
    <property type="term" value="F:peptidoglycan glycosyltransferase activity"/>
    <property type="evidence" value="ECO:0007669"/>
    <property type="project" value="UniProtKB-EC"/>
</dbReference>
<evidence type="ECO:0000256" key="12">
    <source>
        <dbReference type="ARBA" id="ARBA00023306"/>
    </source>
</evidence>
<feature type="compositionally biased region" description="Basic and acidic residues" evidence="22">
    <location>
        <begin position="478"/>
        <end position="488"/>
    </location>
</feature>
<feature type="transmembrane region" description="Helical" evidence="23">
    <location>
        <begin position="268"/>
        <end position="286"/>
    </location>
</feature>
<feature type="transmembrane region" description="Helical" evidence="23">
    <location>
        <begin position="87"/>
        <end position="110"/>
    </location>
</feature>
<dbReference type="GO" id="GO:0009252">
    <property type="term" value="P:peptidoglycan biosynthetic process"/>
    <property type="evidence" value="ECO:0007669"/>
    <property type="project" value="UniProtKB-UniPathway"/>
</dbReference>
<dbReference type="PANTHER" id="PTHR30474:SF2">
    <property type="entry name" value="PEPTIDOGLYCAN GLYCOSYLTRANSFERASE FTSW-RELATED"/>
    <property type="match status" value="1"/>
</dbReference>
<dbReference type="KEGG" id="cjk:jk0749"/>
<accession>Q4JW96</accession>
<dbReference type="UniPathway" id="UPA00219"/>
<dbReference type="InterPro" id="IPR018365">
    <property type="entry name" value="Cell_cycle_FtsW-rel_CS"/>
</dbReference>
<keyword evidence="10 23" id="KW-1133">Transmembrane helix</keyword>
<keyword evidence="13" id="KW-0961">Cell wall biogenesis/degradation</keyword>
<dbReference type="GO" id="GO:0071555">
    <property type="term" value="P:cell wall organization"/>
    <property type="evidence" value="ECO:0007669"/>
    <property type="project" value="UniProtKB-KW"/>
</dbReference>
<dbReference type="OrthoDB" id="9768187at2"/>
<feature type="transmembrane region" description="Helical" evidence="23">
    <location>
        <begin position="348"/>
        <end position="375"/>
    </location>
</feature>
<feature type="compositionally biased region" description="Basic and acidic residues" evidence="22">
    <location>
        <begin position="570"/>
        <end position="579"/>
    </location>
</feature>
<keyword evidence="9" id="KW-0573">Peptidoglycan synthesis</keyword>
<evidence type="ECO:0000256" key="23">
    <source>
        <dbReference type="SAM" id="Phobius"/>
    </source>
</evidence>
<evidence type="ECO:0000256" key="8">
    <source>
        <dbReference type="ARBA" id="ARBA00022960"/>
    </source>
</evidence>
<evidence type="ECO:0000256" key="21">
    <source>
        <dbReference type="ARBA" id="ARBA00049966"/>
    </source>
</evidence>
<dbReference type="InterPro" id="IPR001182">
    <property type="entry name" value="FtsW/RodA"/>
</dbReference>
<dbReference type="RefSeq" id="WP_011273362.1">
    <property type="nucleotide sequence ID" value="NC_007164.1"/>
</dbReference>
<keyword evidence="3" id="KW-1003">Cell membrane</keyword>
<feature type="transmembrane region" description="Helical" evidence="23">
    <location>
        <begin position="387"/>
        <end position="411"/>
    </location>
</feature>
<feature type="transmembrane region" description="Helical" evidence="23">
    <location>
        <begin position="185"/>
        <end position="206"/>
    </location>
</feature>
<dbReference type="eggNOG" id="COG0772">
    <property type="taxonomic scope" value="Bacteria"/>
</dbReference>
<comment type="pathway">
    <text evidence="2">Cell wall biogenesis; peptidoglycan biosynthesis.</text>
</comment>
<evidence type="ECO:0000256" key="7">
    <source>
        <dbReference type="ARBA" id="ARBA00022692"/>
    </source>
</evidence>
<comment type="function">
    <text evidence="21">Peptidoglycan polymerase that is essential for cell division.</text>
</comment>
<feature type="region of interest" description="Disordered" evidence="22">
    <location>
        <begin position="473"/>
        <end position="579"/>
    </location>
</feature>
<dbReference type="STRING" id="306537.jk0749"/>
<dbReference type="PANTHER" id="PTHR30474">
    <property type="entry name" value="CELL CYCLE PROTEIN"/>
    <property type="match status" value="1"/>
</dbReference>
<evidence type="ECO:0000256" key="2">
    <source>
        <dbReference type="ARBA" id="ARBA00004752"/>
    </source>
</evidence>
<dbReference type="Proteomes" id="UP000000545">
    <property type="component" value="Chromosome"/>
</dbReference>
<keyword evidence="12" id="KW-0131">Cell cycle</keyword>
<evidence type="ECO:0000256" key="19">
    <source>
        <dbReference type="ARBA" id="ARBA00044770"/>
    </source>
</evidence>
<dbReference type="GO" id="GO:0005886">
    <property type="term" value="C:plasma membrane"/>
    <property type="evidence" value="ECO:0007669"/>
    <property type="project" value="UniProtKB-SubCell"/>
</dbReference>
<evidence type="ECO:0000256" key="9">
    <source>
        <dbReference type="ARBA" id="ARBA00022984"/>
    </source>
</evidence>
<dbReference type="InterPro" id="IPR013437">
    <property type="entry name" value="FtsW"/>
</dbReference>
<feature type="compositionally biased region" description="Low complexity" evidence="22">
    <location>
        <begin position="34"/>
        <end position="48"/>
    </location>
</feature>
<evidence type="ECO:0000256" key="14">
    <source>
        <dbReference type="ARBA" id="ARBA00032370"/>
    </source>
</evidence>
<keyword evidence="11 23" id="KW-0472">Membrane</keyword>
<dbReference type="AlphaFoldDB" id="Q4JW96"/>
<feature type="transmembrane region" description="Helical" evidence="23">
    <location>
        <begin position="244"/>
        <end position="261"/>
    </location>
</feature>
<feature type="region of interest" description="Disordered" evidence="22">
    <location>
        <begin position="1"/>
        <end position="66"/>
    </location>
</feature>
<organism evidence="24 25">
    <name type="scientific">Corynebacterium jeikeium (strain K411)</name>
    <dbReference type="NCBI Taxonomy" id="306537"/>
    <lineage>
        <taxon>Bacteria</taxon>
        <taxon>Bacillati</taxon>
        <taxon>Actinomycetota</taxon>
        <taxon>Actinomycetes</taxon>
        <taxon>Mycobacteriales</taxon>
        <taxon>Corynebacteriaceae</taxon>
        <taxon>Corynebacterium</taxon>
    </lineage>
</organism>
<dbReference type="GO" id="GO:0032153">
    <property type="term" value="C:cell division site"/>
    <property type="evidence" value="ECO:0007669"/>
    <property type="project" value="TreeGrafter"/>
</dbReference>